<dbReference type="GO" id="GO:0006890">
    <property type="term" value="P:retrograde vesicle-mediated transport, Golgi to endoplasmic reticulum"/>
    <property type="evidence" value="ECO:0007669"/>
    <property type="project" value="TreeGrafter"/>
</dbReference>
<dbReference type="SMART" id="SM00397">
    <property type="entry name" value="t_SNARE"/>
    <property type="match status" value="1"/>
</dbReference>
<dbReference type="PANTHER" id="PTHR15959:SF0">
    <property type="entry name" value="SYNTAXIN-18"/>
    <property type="match status" value="1"/>
</dbReference>
<evidence type="ECO:0000313" key="13">
    <source>
        <dbReference type="EMBL" id="CDP34873.1"/>
    </source>
</evidence>
<evidence type="ECO:0000256" key="4">
    <source>
        <dbReference type="ARBA" id="ARBA00022692"/>
    </source>
</evidence>
<comment type="similarity">
    <text evidence="2">Belongs to the syntaxin family.</text>
</comment>
<evidence type="ECO:0000256" key="10">
    <source>
        <dbReference type="SAM" id="MobiDB-lite"/>
    </source>
</evidence>
<keyword evidence="5" id="KW-0653">Protein transport</keyword>
<feature type="domain" description="T-SNARE coiled-coil homology" evidence="12">
    <location>
        <begin position="223"/>
        <end position="285"/>
    </location>
</feature>
<dbReference type="AlphaFoldDB" id="A0A060T1P7"/>
<evidence type="ECO:0000256" key="1">
    <source>
        <dbReference type="ARBA" id="ARBA00004211"/>
    </source>
</evidence>
<evidence type="ECO:0000256" key="3">
    <source>
        <dbReference type="ARBA" id="ARBA00022448"/>
    </source>
</evidence>
<keyword evidence="7 9" id="KW-0175">Coiled coil</keyword>
<keyword evidence="3" id="KW-0813">Transport</keyword>
<proteinExistence type="inferred from homology"/>
<comment type="subcellular location">
    <subcellularLocation>
        <location evidence="1">Membrane</location>
        <topology evidence="1">Single-pass type IV membrane protein</topology>
    </subcellularLocation>
</comment>
<keyword evidence="8 11" id="KW-0472">Membrane</keyword>
<dbReference type="GO" id="GO:0015031">
    <property type="term" value="P:protein transport"/>
    <property type="evidence" value="ECO:0007669"/>
    <property type="project" value="UniProtKB-KW"/>
</dbReference>
<evidence type="ECO:0000256" key="5">
    <source>
        <dbReference type="ARBA" id="ARBA00022927"/>
    </source>
</evidence>
<dbReference type="PANTHER" id="PTHR15959">
    <property type="entry name" value="SYNTAXIN-18"/>
    <property type="match status" value="1"/>
</dbReference>
<protein>
    <submittedName>
        <fullName evidence="13">ARAD1C22396p</fullName>
    </submittedName>
</protein>
<evidence type="ECO:0000256" key="7">
    <source>
        <dbReference type="ARBA" id="ARBA00023054"/>
    </source>
</evidence>
<reference evidence="13" key="1">
    <citation type="submission" date="2014-02" db="EMBL/GenBank/DDBJ databases">
        <authorList>
            <person name="Genoscope - CEA"/>
        </authorList>
    </citation>
    <scope>NUCLEOTIDE SEQUENCE</scope>
    <source>
        <strain evidence="13">LS3</strain>
    </source>
</reference>
<evidence type="ECO:0000256" key="11">
    <source>
        <dbReference type="SAM" id="Phobius"/>
    </source>
</evidence>
<dbReference type="SUPFAM" id="SSF47661">
    <property type="entry name" value="t-snare proteins"/>
    <property type="match status" value="1"/>
</dbReference>
<feature type="transmembrane region" description="Helical" evidence="11">
    <location>
        <begin position="295"/>
        <end position="313"/>
    </location>
</feature>
<dbReference type="GO" id="GO:0005783">
    <property type="term" value="C:endoplasmic reticulum"/>
    <property type="evidence" value="ECO:0007669"/>
    <property type="project" value="TreeGrafter"/>
</dbReference>
<evidence type="ECO:0000256" key="2">
    <source>
        <dbReference type="ARBA" id="ARBA00009063"/>
    </source>
</evidence>
<name>A0A060T1P7_BLAAD</name>
<feature type="compositionally biased region" description="Basic and acidic residues" evidence="10">
    <location>
        <begin position="170"/>
        <end position="185"/>
    </location>
</feature>
<organism evidence="13">
    <name type="scientific">Blastobotrys adeninivorans</name>
    <name type="common">Yeast</name>
    <name type="synonym">Arxula adeninivorans</name>
    <dbReference type="NCBI Taxonomy" id="409370"/>
    <lineage>
        <taxon>Eukaryota</taxon>
        <taxon>Fungi</taxon>
        <taxon>Dikarya</taxon>
        <taxon>Ascomycota</taxon>
        <taxon>Saccharomycotina</taxon>
        <taxon>Dipodascomycetes</taxon>
        <taxon>Dipodascales</taxon>
        <taxon>Trichomonascaceae</taxon>
        <taxon>Blastobotrys</taxon>
    </lineage>
</organism>
<feature type="region of interest" description="Disordered" evidence="10">
    <location>
        <begin position="170"/>
        <end position="209"/>
    </location>
</feature>
<evidence type="ECO:0000259" key="12">
    <source>
        <dbReference type="PROSITE" id="PS50192"/>
    </source>
</evidence>
<dbReference type="EMBL" id="HG937693">
    <property type="protein sequence ID" value="CDP34873.1"/>
    <property type="molecule type" value="Genomic_DNA"/>
</dbReference>
<gene>
    <name evidence="13" type="ORF">GNLVRS02_ARAD1C22396g</name>
</gene>
<dbReference type="PhylomeDB" id="A0A060T1P7"/>
<evidence type="ECO:0000256" key="6">
    <source>
        <dbReference type="ARBA" id="ARBA00022989"/>
    </source>
</evidence>
<evidence type="ECO:0000256" key="9">
    <source>
        <dbReference type="SAM" id="Coils"/>
    </source>
</evidence>
<dbReference type="InterPro" id="IPR000727">
    <property type="entry name" value="T_SNARE_dom"/>
</dbReference>
<accession>A0A060T1P7</accession>
<sequence length="314" mass="35987">MDRTKAFFELNRQLVELLPPDRRSQVATGNNVPDERDKLTAECVDINNTVSELQGNLARIRPLYLATSKRGGLGNSMTDAQRDEVDFETRRIIQQQMARVRQLEELEKERIRRYSNRSALQKFLADPVAQGTNESITLHRQGMLWYLNDKLKTVSDIHASQQHVRLSRQLEKSKSSFHHLPDRPRRPAQVSMDERERENETTDDIDLSPEMRQELENENNALLEELEQSLDKARQAEKSMNEIAQLQTDLAVHLSTQNDMIQNLMDNAEQTAIEVSSANKQLTSAGARNRLASKIIIYASLIIGLILLIYDSIL</sequence>
<reference evidence="13" key="2">
    <citation type="submission" date="2014-06" db="EMBL/GenBank/DDBJ databases">
        <title>The complete genome of Blastobotrys (Arxula) adeninivorans LS3 - a yeast of biotechnological interest.</title>
        <authorList>
            <person name="Kunze G."/>
            <person name="Gaillardin C."/>
            <person name="Czernicka M."/>
            <person name="Durrens P."/>
            <person name="Martin T."/>
            <person name="Boer E."/>
            <person name="Gabaldon T."/>
            <person name="Cruz J."/>
            <person name="Talla E."/>
            <person name="Marck C."/>
            <person name="Goffeau A."/>
            <person name="Barbe V."/>
            <person name="Baret P."/>
            <person name="Baronian K."/>
            <person name="Beier S."/>
            <person name="Bleykasten C."/>
            <person name="Bode R."/>
            <person name="Casaregola S."/>
            <person name="Despons L."/>
            <person name="Fairhead C."/>
            <person name="Giersberg M."/>
            <person name="Gierski P."/>
            <person name="Hahnel U."/>
            <person name="Hartmann A."/>
            <person name="Jankowska D."/>
            <person name="Jubin C."/>
            <person name="Jung P."/>
            <person name="Lafontaine I."/>
            <person name="Leh-Louis V."/>
            <person name="Lemaire M."/>
            <person name="Marcet-Houben M."/>
            <person name="Mascher M."/>
            <person name="Morel G."/>
            <person name="Richard G.-F."/>
            <person name="Riechen J."/>
            <person name="Sacerdot C."/>
            <person name="Sarkar A."/>
            <person name="Savel G."/>
            <person name="Schacherer J."/>
            <person name="Sherman D."/>
            <person name="Straub M.-L."/>
            <person name="Stein N."/>
            <person name="Thierry A."/>
            <person name="Trautwein-Schult A."/>
            <person name="Westhof E."/>
            <person name="Worch S."/>
            <person name="Dujon B."/>
            <person name="Souciet J.-L."/>
            <person name="Wincker P."/>
            <person name="Scholz U."/>
            <person name="Neuveglise N."/>
        </authorList>
    </citation>
    <scope>NUCLEOTIDE SEQUENCE</scope>
    <source>
        <strain evidence="13">LS3</strain>
    </source>
</reference>
<dbReference type="PROSITE" id="PS50192">
    <property type="entry name" value="T_SNARE"/>
    <property type="match status" value="1"/>
</dbReference>
<feature type="coiled-coil region" evidence="9">
    <location>
        <begin position="212"/>
        <end position="281"/>
    </location>
</feature>
<dbReference type="GO" id="GO:0031201">
    <property type="term" value="C:SNARE complex"/>
    <property type="evidence" value="ECO:0007669"/>
    <property type="project" value="TreeGrafter"/>
</dbReference>
<dbReference type="SUPFAM" id="SSF58038">
    <property type="entry name" value="SNARE fusion complex"/>
    <property type="match status" value="1"/>
</dbReference>
<dbReference type="Gene3D" id="1.20.5.110">
    <property type="match status" value="1"/>
</dbReference>
<keyword evidence="6 11" id="KW-1133">Transmembrane helix</keyword>
<evidence type="ECO:0000256" key="8">
    <source>
        <dbReference type="ARBA" id="ARBA00023136"/>
    </source>
</evidence>
<keyword evidence="4 11" id="KW-0812">Transmembrane</keyword>
<dbReference type="InterPro" id="IPR010989">
    <property type="entry name" value="SNARE"/>
</dbReference>